<name>A0A392RDG1_9FABA</name>
<keyword evidence="2" id="KW-1185">Reference proteome</keyword>
<sequence length="44" mass="4645">RERGEGHFVRLKEKGGGCGCHRRGRRLGGGGGAVAGLATEKVRR</sequence>
<organism evidence="1 2">
    <name type="scientific">Trifolium medium</name>
    <dbReference type="NCBI Taxonomy" id="97028"/>
    <lineage>
        <taxon>Eukaryota</taxon>
        <taxon>Viridiplantae</taxon>
        <taxon>Streptophyta</taxon>
        <taxon>Embryophyta</taxon>
        <taxon>Tracheophyta</taxon>
        <taxon>Spermatophyta</taxon>
        <taxon>Magnoliopsida</taxon>
        <taxon>eudicotyledons</taxon>
        <taxon>Gunneridae</taxon>
        <taxon>Pentapetalae</taxon>
        <taxon>rosids</taxon>
        <taxon>fabids</taxon>
        <taxon>Fabales</taxon>
        <taxon>Fabaceae</taxon>
        <taxon>Papilionoideae</taxon>
        <taxon>50 kb inversion clade</taxon>
        <taxon>NPAAA clade</taxon>
        <taxon>Hologalegina</taxon>
        <taxon>IRL clade</taxon>
        <taxon>Trifolieae</taxon>
        <taxon>Trifolium</taxon>
    </lineage>
</organism>
<accession>A0A392RDG1</accession>
<dbReference type="EMBL" id="LXQA010210109">
    <property type="protein sequence ID" value="MCI34064.1"/>
    <property type="molecule type" value="Genomic_DNA"/>
</dbReference>
<evidence type="ECO:0000313" key="2">
    <source>
        <dbReference type="Proteomes" id="UP000265520"/>
    </source>
</evidence>
<dbReference type="AlphaFoldDB" id="A0A392RDG1"/>
<protein>
    <submittedName>
        <fullName evidence="1">Uncharacterized protein</fullName>
    </submittedName>
</protein>
<feature type="non-terminal residue" evidence="1">
    <location>
        <position position="1"/>
    </location>
</feature>
<evidence type="ECO:0000313" key="1">
    <source>
        <dbReference type="EMBL" id="MCI34064.1"/>
    </source>
</evidence>
<reference evidence="1 2" key="1">
    <citation type="journal article" date="2018" name="Front. Plant Sci.">
        <title>Red Clover (Trifolium pratense) and Zigzag Clover (T. medium) - A Picture of Genomic Similarities and Differences.</title>
        <authorList>
            <person name="Dluhosova J."/>
            <person name="Istvanek J."/>
            <person name="Nedelnik J."/>
            <person name="Repkova J."/>
        </authorList>
    </citation>
    <scope>NUCLEOTIDE SEQUENCE [LARGE SCALE GENOMIC DNA]</scope>
    <source>
        <strain evidence="2">cv. 10/8</strain>
        <tissue evidence="1">Leaf</tissue>
    </source>
</reference>
<proteinExistence type="predicted"/>
<dbReference type="Proteomes" id="UP000265520">
    <property type="component" value="Unassembled WGS sequence"/>
</dbReference>
<comment type="caution">
    <text evidence="1">The sequence shown here is derived from an EMBL/GenBank/DDBJ whole genome shotgun (WGS) entry which is preliminary data.</text>
</comment>